<dbReference type="Gene3D" id="3.30.70.270">
    <property type="match status" value="1"/>
</dbReference>
<dbReference type="InterPro" id="IPR041588">
    <property type="entry name" value="Integrase_H2C2"/>
</dbReference>
<dbReference type="Pfam" id="PF17921">
    <property type="entry name" value="Integrase_H2C2"/>
    <property type="match status" value="1"/>
</dbReference>
<dbReference type="SUPFAM" id="SSF53098">
    <property type="entry name" value="Ribonuclease H-like"/>
    <property type="match status" value="1"/>
</dbReference>
<feature type="region of interest" description="Disordered" evidence="2">
    <location>
        <begin position="95"/>
        <end position="135"/>
    </location>
</feature>
<dbReference type="InterPro" id="IPR021109">
    <property type="entry name" value="Peptidase_aspartic_dom_sf"/>
</dbReference>
<dbReference type="GO" id="GO:0003676">
    <property type="term" value="F:nucleic acid binding"/>
    <property type="evidence" value="ECO:0007669"/>
    <property type="project" value="InterPro"/>
</dbReference>
<sequence>MSQSNVTTPEAIADCRRRLDDQYLAAECLMKDHRNKQVLETILVALEHLFVDAVAVYEAHPDLAAELASVRKNKAEFDDRVSHWIREVNSPSSIALPVNIASPGGSGDKSPRDNDSFCGRSRRSSSSTNSRTRVKVTTQLARLAIQQTAQKQELARQHEVMKRQTDILRAEENMRRAEEDRRRAEEEIRRAEEEQRQRDKMEMLELQHQLQAAEVEEKVWDEMSGNTEYVTVKEGSGESTTPPLEEPLGDQRRVLFTSPPVTSQRSPPDQRYVVDYVAPSKSPSQYAPKIKSSFDERGSFTAANPIVNNICTYDSVKPTGVHDNEIASLVKHINRPKPKVLVFDGNPMDYWKFVRNFDSRIDDKVDDDGAKLSYLAQHCDGKARKLIEHCFRLKVNGYQQARQLLYDHFGKSHIIAHACVRCVVNGPELRPNDAAGLSELAQSLRDCLLTLSDIDEHSEMNNYPTLIAVVNRLPFKMQEAWKRRVEKILRDTGREPLFEHLVDFVETEDRIANSLFSRMLDEHRNEAKKAKGKSSHVKASSHVVVSEQESRPKVRAGPSHFPTTPLCQCCSGNHVLAKCEEFKSLPYRDRLRVTRRRRLCDNCFRFGHFATKCNSPKACTVRDCNEAHHTLLHPPEKREDESPVKGPALERTVCSVVSAIGKDCHASSGRQSVNLMMVAVKVSANGRTVDTYALLDTGSGITLCDKKLTDKLGLQGEPSNVTLKTINGNSRKREGERVNLSVASLDGSTTVELPEVFAVDCLPITANKFPRNAELDALPHIRDLSFPQVDCSEALLLIGLDVPEAFLVQEVRKGKSKQPIAFRVPLGWALAGPVSSKSTDLFSVNFTQVANDSLHEKLERMWKTDFQDTNADAMPMSREDRFVLDKMKTSVQFKQGHYELPLPWRPNAQPLRCNRDMALNRLGSLERRMRRDAVLRDAYTKTVQGYIAKGYAEEVPNEEQSAEVVWYLPHHPVTNPHKPGKVRVVFDCAAKYRDQSLNDALLQGPDLTNSLVGVLSRFRMERVALVADVEAMFHQIRVKLTDCDALRFLWWPDGDVSKKPTAHRMLVHLFGATSSPSCASFCLKQAADDLRSEFPKEVVETVEKNFYVDDCLKSVSTEAEAVQLVKGICALLKKKGFRLTKWLSNSERVLASIDEEERAKSVKELDVDGSSCERVLGVRWNVSSDEFGFNVDVKQLTAYTRRSILSVVSSLYDPLGFAAPVIVVAKTMQRDLCRKQLGWDDVLSDEDSESWAKWLQQLPRLGDVVLPRFVKPHDFGKVRKTELHHFADASSTAYGAVTYLRLVDERGRIHCSFVIGKARVAPLKTCSIPRLELTAAVVAAKLDRLVRKELQLDECQSVFWTDSTAVLQSIRNCNKRFPVFVANRLAKIEDVSRPSQWRHVSTKVNPADEASRGLSVNKFLRSSRWLTGPQFLWEQEDTWPSCPDLSSLPIEFLLIKKETQTVCLVASESATDRLIARYSSLNRLKRAVSWLLRFKSMLMSRRFPAKYKVPTGQLTVVELKAAELEIVKYVQRRSFPDVIAAMSKAKGEDVRLPKKKRALGKLNPILVNGVMRVGGRLERACVEFDVKHPMILPYDHRFTDLVIMQQHDEVGHSGMGHTWSSLRQRYWIIKGGVAVRRVLGKCVSCRRRNGSLDKQMMADLPASRLQANKPPFSVVGVDYFGPFLVKQGRSEVKRYGCIFSCFSTRAAHIEIAHSLSTDSFIGALRRFIGRRGRPDQIYSDNGTNFVGAERILREELNRWNQRQIYKYLQQRDIAWSFNPPTASHMGGVWERMIRSVRKILNALLSEQTLSDEKLMTLMVEVEAILNSRPLVPVTFDSKDEEPLTPNHLLLQRAAPNMSPGLFTGKDCFHRNRWRQVQYLADQFWRRWSREYLPTLMPRSKWANGHSNFTVGDIVLVADDNQPRSKWLLGRVTDVLPDRKGVVRQVIVKTHTGALRRPIAKLCLLCRDDAMRD</sequence>
<dbReference type="GO" id="GO:0008270">
    <property type="term" value="F:zinc ion binding"/>
    <property type="evidence" value="ECO:0007669"/>
    <property type="project" value="InterPro"/>
</dbReference>
<dbReference type="PROSITE" id="PS50994">
    <property type="entry name" value="INTEGRASE"/>
    <property type="match status" value="1"/>
</dbReference>
<dbReference type="InterPro" id="IPR001584">
    <property type="entry name" value="Integrase_cat-core"/>
</dbReference>
<name>A0A6F9DJ44_9ASCI</name>
<dbReference type="Pfam" id="PF13650">
    <property type="entry name" value="Asp_protease_2"/>
    <property type="match status" value="1"/>
</dbReference>
<dbReference type="Gene3D" id="3.30.420.10">
    <property type="entry name" value="Ribonuclease H-like superfamily/Ribonuclease H"/>
    <property type="match status" value="1"/>
</dbReference>
<dbReference type="InterPro" id="IPR043502">
    <property type="entry name" value="DNA/RNA_pol_sf"/>
</dbReference>
<dbReference type="CDD" id="cd00303">
    <property type="entry name" value="retropepsin_like"/>
    <property type="match status" value="1"/>
</dbReference>
<dbReference type="PANTHER" id="PTHR47331">
    <property type="entry name" value="PHD-TYPE DOMAIN-CONTAINING PROTEIN"/>
    <property type="match status" value="1"/>
</dbReference>
<evidence type="ECO:0000313" key="4">
    <source>
        <dbReference type="EMBL" id="CAB3263159.1"/>
    </source>
</evidence>
<gene>
    <name evidence="4" type="primary">LOC104265735-005</name>
</gene>
<feature type="domain" description="Integrase catalytic" evidence="3">
    <location>
        <begin position="1666"/>
        <end position="1853"/>
    </location>
</feature>
<dbReference type="Gene3D" id="3.10.10.10">
    <property type="entry name" value="HIV Type 1 Reverse Transcriptase, subunit A, domain 1"/>
    <property type="match status" value="1"/>
</dbReference>
<dbReference type="InterPro" id="IPR008042">
    <property type="entry name" value="Retrotrans_Pao"/>
</dbReference>
<feature type="compositionally biased region" description="Low complexity" evidence="2">
    <location>
        <begin position="537"/>
        <end position="546"/>
    </location>
</feature>
<accession>A0A6F9DJ44</accession>
<dbReference type="CDD" id="cd01644">
    <property type="entry name" value="RT_pepA17"/>
    <property type="match status" value="1"/>
</dbReference>
<feature type="region of interest" description="Disordered" evidence="2">
    <location>
        <begin position="232"/>
        <end position="252"/>
    </location>
</feature>
<dbReference type="Pfam" id="PF03564">
    <property type="entry name" value="DUF1759"/>
    <property type="match status" value="1"/>
</dbReference>
<evidence type="ECO:0000256" key="2">
    <source>
        <dbReference type="SAM" id="MobiDB-lite"/>
    </source>
</evidence>
<reference evidence="4" key="1">
    <citation type="submission" date="2020-04" db="EMBL/GenBank/DDBJ databases">
        <authorList>
            <person name="Neveu A P."/>
        </authorList>
    </citation>
    <scope>NUCLEOTIDE SEQUENCE</scope>
    <source>
        <tissue evidence="4">Whole embryo</tissue>
    </source>
</reference>
<organism evidence="4">
    <name type="scientific">Phallusia mammillata</name>
    <dbReference type="NCBI Taxonomy" id="59560"/>
    <lineage>
        <taxon>Eukaryota</taxon>
        <taxon>Metazoa</taxon>
        <taxon>Chordata</taxon>
        <taxon>Tunicata</taxon>
        <taxon>Ascidiacea</taxon>
        <taxon>Phlebobranchia</taxon>
        <taxon>Ascidiidae</taxon>
        <taxon>Phallusia</taxon>
    </lineage>
</organism>
<dbReference type="PANTHER" id="PTHR47331:SF1">
    <property type="entry name" value="GAG-LIKE PROTEIN"/>
    <property type="match status" value="1"/>
</dbReference>
<dbReference type="SUPFAM" id="SSF57756">
    <property type="entry name" value="Retrovirus zinc finger-like domains"/>
    <property type="match status" value="1"/>
</dbReference>
<dbReference type="InterPro" id="IPR036875">
    <property type="entry name" value="Znf_CCHC_sf"/>
</dbReference>
<keyword evidence="1" id="KW-0175">Coiled coil</keyword>
<dbReference type="InterPro" id="IPR005312">
    <property type="entry name" value="DUF1759"/>
</dbReference>
<dbReference type="InterPro" id="IPR036397">
    <property type="entry name" value="RNaseH_sf"/>
</dbReference>
<evidence type="ECO:0000259" key="3">
    <source>
        <dbReference type="PROSITE" id="PS50994"/>
    </source>
</evidence>
<proteinExistence type="evidence at transcript level"/>
<feature type="region of interest" description="Disordered" evidence="2">
    <location>
        <begin position="527"/>
        <end position="557"/>
    </location>
</feature>
<dbReference type="Pfam" id="PF05380">
    <property type="entry name" value="Peptidase_A17"/>
    <property type="match status" value="1"/>
</dbReference>
<protein>
    <submittedName>
        <fullName evidence="4">Uncharacterized protein LOC104265735</fullName>
    </submittedName>
</protein>
<dbReference type="Gene3D" id="2.40.70.10">
    <property type="entry name" value="Acid Proteases"/>
    <property type="match status" value="1"/>
</dbReference>
<feature type="coiled-coil region" evidence="1">
    <location>
        <begin position="151"/>
        <end position="216"/>
    </location>
</feature>
<evidence type="ECO:0000256" key="1">
    <source>
        <dbReference type="SAM" id="Coils"/>
    </source>
</evidence>
<dbReference type="EMBL" id="LR787297">
    <property type="protein sequence ID" value="CAB3263159.1"/>
    <property type="molecule type" value="mRNA"/>
</dbReference>
<dbReference type="GO" id="GO:0015074">
    <property type="term" value="P:DNA integration"/>
    <property type="evidence" value="ECO:0007669"/>
    <property type="project" value="InterPro"/>
</dbReference>
<dbReference type="InterPro" id="IPR043128">
    <property type="entry name" value="Rev_trsase/Diguanyl_cyclase"/>
</dbReference>
<dbReference type="SUPFAM" id="SSF56672">
    <property type="entry name" value="DNA/RNA polymerases"/>
    <property type="match status" value="1"/>
</dbReference>
<dbReference type="InterPro" id="IPR012337">
    <property type="entry name" value="RNaseH-like_sf"/>
</dbReference>
<dbReference type="Pfam" id="PF18701">
    <property type="entry name" value="DUF5641"/>
    <property type="match status" value="1"/>
</dbReference>
<dbReference type="InterPro" id="IPR040676">
    <property type="entry name" value="DUF5641"/>
</dbReference>